<feature type="transmembrane region" description="Helical" evidence="6">
    <location>
        <begin position="283"/>
        <end position="303"/>
    </location>
</feature>
<proteinExistence type="inferred from homology"/>
<name>A0A9W6LRG8_9HYPH</name>
<feature type="transmembrane region" description="Helical" evidence="6">
    <location>
        <begin position="21"/>
        <end position="39"/>
    </location>
</feature>
<sequence>MSIDRETAEHPADPDARQFRTAARLLAAAVLIYLIYVIISPFMTIFVWSAVLTVTFYPVFEWLAARLGGRRRLAAAALTLLGLLIVVGPISWMAVDLIEVSTTLVERLDAGQSVLPSLPDTLRRWLQPPPGLSDYSALLSDKLHSALAPFAPDLQPLGAKLLAVTGSAGAAMVNFLTAVLAMGFFFLTGPSLIAAARQLARKIDAAHGEGLMTLAGATIHAISISVIGTSLLEAVLAGVGMSYAGLPGASLLTLAILIFGIIQLGPMIIVVPVTIWAWSSLPLYSSLALTVCMGAVAFVDMFLKPYFLSRGVASPALLSIIGVFGGMIAYGVTGLFIGPIVLAVGWSLAAALLEERPPNAADG</sequence>
<comment type="caution">
    <text evidence="7">The sequence shown here is derived from an EMBL/GenBank/DDBJ whole genome shotgun (WGS) entry which is preliminary data.</text>
</comment>
<feature type="transmembrane region" description="Helical" evidence="6">
    <location>
        <begin position="251"/>
        <end position="277"/>
    </location>
</feature>
<dbReference type="EMBL" id="BSEC01000001">
    <property type="protein sequence ID" value="GLI92391.1"/>
    <property type="molecule type" value="Genomic_DNA"/>
</dbReference>
<gene>
    <name evidence="7" type="ORF">LMG27198_13830</name>
</gene>
<keyword evidence="3 6" id="KW-0812">Transmembrane</keyword>
<evidence type="ECO:0000313" key="7">
    <source>
        <dbReference type="EMBL" id="GLI92391.1"/>
    </source>
</evidence>
<dbReference type="GO" id="GO:0016020">
    <property type="term" value="C:membrane"/>
    <property type="evidence" value="ECO:0007669"/>
    <property type="project" value="UniProtKB-SubCell"/>
</dbReference>
<feature type="transmembrane region" description="Helical" evidence="6">
    <location>
        <begin position="312"/>
        <end position="330"/>
    </location>
</feature>
<keyword evidence="5 6" id="KW-0472">Membrane</keyword>
<keyword evidence="8" id="KW-1185">Reference proteome</keyword>
<evidence type="ECO:0000256" key="4">
    <source>
        <dbReference type="ARBA" id="ARBA00022989"/>
    </source>
</evidence>
<dbReference type="InterPro" id="IPR002549">
    <property type="entry name" value="AI-2E-like"/>
</dbReference>
<dbReference type="RefSeq" id="WP_281801583.1">
    <property type="nucleotide sequence ID" value="NZ_BSEC01000001.1"/>
</dbReference>
<feature type="transmembrane region" description="Helical" evidence="6">
    <location>
        <begin position="45"/>
        <end position="64"/>
    </location>
</feature>
<organism evidence="7 8">
    <name type="scientific">Methylocystis echinoides</name>
    <dbReference type="NCBI Taxonomy" id="29468"/>
    <lineage>
        <taxon>Bacteria</taxon>
        <taxon>Pseudomonadati</taxon>
        <taxon>Pseudomonadota</taxon>
        <taxon>Alphaproteobacteria</taxon>
        <taxon>Hyphomicrobiales</taxon>
        <taxon>Methylocystaceae</taxon>
        <taxon>Methylocystis</taxon>
    </lineage>
</organism>
<reference evidence="7" key="1">
    <citation type="journal article" date="2023" name="Int. J. Syst. Evol. Microbiol.">
        <title>Methylocystis iwaonis sp. nov., a type II methane-oxidizing bacterium from surface soil of a rice paddy field in Japan, and emended description of the genus Methylocystis (ex Whittenbury et al. 1970) Bowman et al. 1993.</title>
        <authorList>
            <person name="Kaise H."/>
            <person name="Sawadogo J.B."/>
            <person name="Alam M.S."/>
            <person name="Ueno C."/>
            <person name="Dianou D."/>
            <person name="Shinjo R."/>
            <person name="Asakawa S."/>
        </authorList>
    </citation>
    <scope>NUCLEOTIDE SEQUENCE</scope>
    <source>
        <strain evidence="7">LMG27198</strain>
    </source>
</reference>
<protein>
    <submittedName>
        <fullName evidence="7">AI-2E family transporter</fullName>
    </submittedName>
</protein>
<keyword evidence="4 6" id="KW-1133">Transmembrane helix</keyword>
<feature type="transmembrane region" description="Helical" evidence="6">
    <location>
        <begin position="161"/>
        <end position="187"/>
    </location>
</feature>
<comment type="subcellular location">
    <subcellularLocation>
        <location evidence="1">Membrane</location>
        <topology evidence="1">Multi-pass membrane protein</topology>
    </subcellularLocation>
</comment>
<accession>A0A9W6LRG8</accession>
<dbReference type="AlphaFoldDB" id="A0A9W6LRG8"/>
<feature type="transmembrane region" description="Helical" evidence="6">
    <location>
        <begin position="73"/>
        <end position="95"/>
    </location>
</feature>
<comment type="similarity">
    <text evidence="2">Belongs to the autoinducer-2 exporter (AI-2E) (TC 2.A.86) family.</text>
</comment>
<dbReference type="Proteomes" id="UP001144323">
    <property type="component" value="Unassembled WGS sequence"/>
</dbReference>
<evidence type="ECO:0000256" key="1">
    <source>
        <dbReference type="ARBA" id="ARBA00004141"/>
    </source>
</evidence>
<evidence type="ECO:0000313" key="8">
    <source>
        <dbReference type="Proteomes" id="UP001144323"/>
    </source>
</evidence>
<dbReference type="Pfam" id="PF01594">
    <property type="entry name" value="AI-2E_transport"/>
    <property type="match status" value="1"/>
</dbReference>
<evidence type="ECO:0000256" key="2">
    <source>
        <dbReference type="ARBA" id="ARBA00009773"/>
    </source>
</evidence>
<evidence type="ECO:0000256" key="3">
    <source>
        <dbReference type="ARBA" id="ARBA00022692"/>
    </source>
</evidence>
<evidence type="ECO:0000256" key="6">
    <source>
        <dbReference type="SAM" id="Phobius"/>
    </source>
</evidence>
<evidence type="ECO:0000256" key="5">
    <source>
        <dbReference type="ARBA" id="ARBA00023136"/>
    </source>
</evidence>